<evidence type="ECO:0000313" key="1">
    <source>
        <dbReference type="EMBL" id="KAJ3504619.1"/>
    </source>
</evidence>
<comment type="caution">
    <text evidence="1">The sequence shown here is derived from an EMBL/GenBank/DDBJ whole genome shotgun (WGS) entry which is preliminary data.</text>
</comment>
<dbReference type="EMBL" id="JANKHO010000984">
    <property type="protein sequence ID" value="KAJ3504619.1"/>
    <property type="molecule type" value="Genomic_DNA"/>
</dbReference>
<reference evidence="1" key="1">
    <citation type="submission" date="2022-07" db="EMBL/GenBank/DDBJ databases">
        <title>Genome Sequence of Agrocybe chaxingu.</title>
        <authorList>
            <person name="Buettner E."/>
        </authorList>
    </citation>
    <scope>NUCLEOTIDE SEQUENCE</scope>
    <source>
        <strain evidence="1">MP-N11</strain>
    </source>
</reference>
<dbReference type="Proteomes" id="UP001148786">
    <property type="component" value="Unassembled WGS sequence"/>
</dbReference>
<evidence type="ECO:0000313" key="2">
    <source>
        <dbReference type="Proteomes" id="UP001148786"/>
    </source>
</evidence>
<sequence length="213" mass="24310">MSAKIQDFKVSVERLVNSTNVFDQARDVFAITGFDMGEFTEKFSLEIERELEKLKIELQEPLPEDETECSRKREVAVTAVLDHIEGALVRVHRMYNVPELEVRASYDKVKPHIKHVVLVVGNVADKHPILVELLIFTAITAICPEGWILRPALRLLGFGPTGPVKGLAAAWAQRFFFRRAIPAKSWFSMLQRAGMTEPNRWRKIKILLDKLFG</sequence>
<keyword evidence="2" id="KW-1185">Reference proteome</keyword>
<proteinExistence type="predicted"/>
<organism evidence="1 2">
    <name type="scientific">Agrocybe chaxingu</name>
    <dbReference type="NCBI Taxonomy" id="84603"/>
    <lineage>
        <taxon>Eukaryota</taxon>
        <taxon>Fungi</taxon>
        <taxon>Dikarya</taxon>
        <taxon>Basidiomycota</taxon>
        <taxon>Agaricomycotina</taxon>
        <taxon>Agaricomycetes</taxon>
        <taxon>Agaricomycetidae</taxon>
        <taxon>Agaricales</taxon>
        <taxon>Agaricineae</taxon>
        <taxon>Strophariaceae</taxon>
        <taxon>Agrocybe</taxon>
    </lineage>
</organism>
<dbReference type="AlphaFoldDB" id="A0A9W8JVV3"/>
<dbReference type="InterPro" id="IPR038213">
    <property type="entry name" value="IFI6/IFI27-like_sf"/>
</dbReference>
<name>A0A9W8JVV3_9AGAR</name>
<gene>
    <name evidence="1" type="ORF">NLJ89_g7844</name>
</gene>
<dbReference type="OrthoDB" id="440424at2759"/>
<accession>A0A9W8JVV3</accession>
<protein>
    <submittedName>
        <fullName evidence="1">Uncharacterized protein</fullName>
    </submittedName>
</protein>
<dbReference type="Gene3D" id="6.10.110.10">
    <property type="match status" value="1"/>
</dbReference>